<name>A0A084EX60_GLAPU</name>
<dbReference type="RefSeq" id="WP_021113116.1">
    <property type="nucleotide sequence ID" value="NZ_CBCRUP010000003.1"/>
</dbReference>
<protein>
    <submittedName>
        <fullName evidence="1">Uncharacterized protein</fullName>
    </submittedName>
</protein>
<gene>
    <name evidence="1" type="ORF">QBL01_06130</name>
</gene>
<evidence type="ECO:0000313" key="2">
    <source>
        <dbReference type="Proteomes" id="UP001222296"/>
    </source>
</evidence>
<proteinExistence type="predicted"/>
<dbReference type="EMBL" id="CP121769">
    <property type="protein sequence ID" value="WGE11136.1"/>
    <property type="molecule type" value="Genomic_DNA"/>
</dbReference>
<dbReference type="Proteomes" id="UP001222296">
    <property type="component" value="Chromosome"/>
</dbReference>
<evidence type="ECO:0000313" key="1">
    <source>
        <dbReference type="EMBL" id="WGE11136.1"/>
    </source>
</evidence>
<organism evidence="1 2">
    <name type="scientific">Glaesserella parasuis</name>
    <name type="common">Haemophilus parasuis</name>
    <dbReference type="NCBI Taxonomy" id="738"/>
    <lineage>
        <taxon>Bacteria</taxon>
        <taxon>Pseudomonadati</taxon>
        <taxon>Pseudomonadota</taxon>
        <taxon>Gammaproteobacteria</taxon>
        <taxon>Pasteurellales</taxon>
        <taxon>Pasteurellaceae</taxon>
        <taxon>Glaesserella</taxon>
    </lineage>
</organism>
<reference evidence="1" key="1">
    <citation type="submission" date="2023-04" db="EMBL/GenBank/DDBJ databases">
        <title>Molecular characterization of the Integrative and Conjugative elements harboring multidrug-resistance gene from Glaesserella (Haemophilus) parasuis.</title>
        <authorList>
            <person name="Che Y."/>
            <person name="Zhou L."/>
        </authorList>
    </citation>
    <scope>NUCLEOTIDE SEQUENCE</scope>
    <source>
        <strain evidence="1">Z44</strain>
    </source>
</reference>
<accession>A0A084EX60</accession>
<dbReference type="AlphaFoldDB" id="A0A084EX60"/>
<sequence>MATSIITLDQYCIEQRSQGEQTEYVLWKGDAFIAKADNVTYVLDALLDDFKALRQTTMQRVNNPKIKITMAIR</sequence>